<proteinExistence type="predicted"/>
<dbReference type="Proteomes" id="UP000065807">
    <property type="component" value="Chromosome"/>
</dbReference>
<dbReference type="Pfam" id="PF13304">
    <property type="entry name" value="AAA_21"/>
    <property type="match status" value="1"/>
</dbReference>
<evidence type="ECO:0000313" key="3">
    <source>
        <dbReference type="Proteomes" id="UP000065807"/>
    </source>
</evidence>
<dbReference type="InterPro" id="IPR003959">
    <property type="entry name" value="ATPase_AAA_core"/>
</dbReference>
<sequence>MVRELDRSVGRTNDPYGGDFLEQVARTAKNTRQARLSRIQRALRIAVPQLSELQLSQDARGAWHLRGRYEHWRPQGAWQTEKHLSDGTLRLLGLLWAALDGQGPLLLEEPELSLHPEVVRHIPQMFARMQRRTGRQVFISTHSPDLLRDDGIGFDEVLLLVPASSVSGLARCRHHRTTRPMPSAR</sequence>
<accession>A0A0K2SL03</accession>
<dbReference type="GO" id="GO:0016887">
    <property type="term" value="F:ATP hydrolysis activity"/>
    <property type="evidence" value="ECO:0007669"/>
    <property type="project" value="InterPro"/>
</dbReference>
<evidence type="ECO:0000259" key="1">
    <source>
        <dbReference type="Pfam" id="PF13304"/>
    </source>
</evidence>
<dbReference type="InterPro" id="IPR027417">
    <property type="entry name" value="P-loop_NTPase"/>
</dbReference>
<dbReference type="AlphaFoldDB" id="A0A0K2SL03"/>
<dbReference type="GO" id="GO:0006302">
    <property type="term" value="P:double-strand break repair"/>
    <property type="evidence" value="ECO:0007669"/>
    <property type="project" value="TreeGrafter"/>
</dbReference>
<reference evidence="3" key="1">
    <citation type="submission" date="2015-07" db="EMBL/GenBank/DDBJ databases">
        <title>Complete genome sequence and phylogenetic analysis of Limnochorda pilosa.</title>
        <authorList>
            <person name="Watanabe M."/>
            <person name="Kojima H."/>
            <person name="Fukui M."/>
        </authorList>
    </citation>
    <scope>NUCLEOTIDE SEQUENCE [LARGE SCALE GENOMIC DNA]</scope>
    <source>
        <strain evidence="3">HC45</strain>
    </source>
</reference>
<name>A0A0K2SL03_LIMPI</name>
<protein>
    <recommendedName>
        <fullName evidence="1">ATPase AAA-type core domain-containing protein</fullName>
    </recommendedName>
</protein>
<dbReference type="SUPFAM" id="SSF52540">
    <property type="entry name" value="P-loop containing nucleoside triphosphate hydrolases"/>
    <property type="match status" value="1"/>
</dbReference>
<dbReference type="PATRIC" id="fig|1555112.3.peg.1985"/>
<feature type="domain" description="ATPase AAA-type core" evidence="1">
    <location>
        <begin position="26"/>
        <end position="147"/>
    </location>
</feature>
<gene>
    <name evidence="2" type="ORF">LIP_1952</name>
</gene>
<dbReference type="RefSeq" id="WP_198409478.1">
    <property type="nucleotide sequence ID" value="NZ_AP014924.1"/>
</dbReference>
<evidence type="ECO:0000313" key="2">
    <source>
        <dbReference type="EMBL" id="BAS27793.1"/>
    </source>
</evidence>
<dbReference type="GO" id="GO:0000731">
    <property type="term" value="P:DNA synthesis involved in DNA repair"/>
    <property type="evidence" value="ECO:0007669"/>
    <property type="project" value="TreeGrafter"/>
</dbReference>
<organism evidence="2 3">
    <name type="scientific">Limnochorda pilosa</name>
    <dbReference type="NCBI Taxonomy" id="1555112"/>
    <lineage>
        <taxon>Bacteria</taxon>
        <taxon>Bacillati</taxon>
        <taxon>Bacillota</taxon>
        <taxon>Limnochordia</taxon>
        <taxon>Limnochordales</taxon>
        <taxon>Limnochordaceae</taxon>
        <taxon>Limnochorda</taxon>
    </lineage>
</organism>
<dbReference type="PANTHER" id="PTHR32182">
    <property type="entry name" value="DNA REPLICATION AND REPAIR PROTEIN RECF"/>
    <property type="match status" value="1"/>
</dbReference>
<keyword evidence="3" id="KW-1185">Reference proteome</keyword>
<dbReference type="STRING" id="1555112.LIP_1952"/>
<dbReference type="EMBL" id="AP014924">
    <property type="protein sequence ID" value="BAS27793.1"/>
    <property type="molecule type" value="Genomic_DNA"/>
</dbReference>
<dbReference type="KEGG" id="lpil:LIP_1952"/>
<dbReference type="GO" id="GO:0005524">
    <property type="term" value="F:ATP binding"/>
    <property type="evidence" value="ECO:0007669"/>
    <property type="project" value="InterPro"/>
</dbReference>
<dbReference type="Gene3D" id="3.40.50.300">
    <property type="entry name" value="P-loop containing nucleotide triphosphate hydrolases"/>
    <property type="match status" value="1"/>
</dbReference>
<reference evidence="3" key="2">
    <citation type="journal article" date="2016" name="Int. J. Syst. Evol. Microbiol.">
        <title>Complete genome sequence and cell structure of Limnochorda pilosa, a Gram-negative spore-former within the phylum Firmicutes.</title>
        <authorList>
            <person name="Watanabe M."/>
            <person name="Kojima H."/>
            <person name="Fukui M."/>
        </authorList>
    </citation>
    <scope>NUCLEOTIDE SEQUENCE [LARGE SCALE GENOMIC DNA]</scope>
    <source>
        <strain evidence="3">HC45</strain>
    </source>
</reference>
<dbReference type="PANTHER" id="PTHR32182:SF22">
    <property type="entry name" value="ATP-DEPENDENT ENDONUCLEASE, OLD FAMILY-RELATED"/>
    <property type="match status" value="1"/>
</dbReference>